<sequence>MARSSRLIVPNRPHHIYQQGNNRQKIFVDDEDYALFMDWLKEASRQYRVDIHAYSLLESRVHLLVTPADETGMARMMQWIGRHYVPCFNKKYGRSGTLWEGRFRTSLVEEGEWIMRCSWFIEMQPVACGLANRPDDYLWSSYRHHAGIQPSPLIRDHAVYWNLGNTPFAREMAYKGFFGHSDTRENAEMEKMLLKGWPLGSKAFLKQLEASTHRQFRMGKKGRPPKKEK</sequence>
<dbReference type="RefSeq" id="WP_020994835.1">
    <property type="nucleotide sequence ID" value="NZ_CABMNL010000001.1"/>
</dbReference>
<feature type="domain" description="Transposase IS200-like" evidence="1">
    <location>
        <begin position="9"/>
        <end position="124"/>
    </location>
</feature>
<dbReference type="GO" id="GO:0004803">
    <property type="term" value="F:transposase activity"/>
    <property type="evidence" value="ECO:0007669"/>
    <property type="project" value="InterPro"/>
</dbReference>
<dbReference type="SMART" id="SM01321">
    <property type="entry name" value="Y1_Tnp"/>
    <property type="match status" value="1"/>
</dbReference>
<dbReference type="HOGENOM" id="CLU_068226_1_2_4"/>
<dbReference type="InterPro" id="IPR002686">
    <property type="entry name" value="Transposase_17"/>
</dbReference>
<dbReference type="SUPFAM" id="SSF143422">
    <property type="entry name" value="Transposase IS200-like"/>
    <property type="match status" value="1"/>
</dbReference>
<dbReference type="Gene3D" id="3.30.70.1290">
    <property type="entry name" value="Transposase IS200-like"/>
    <property type="match status" value="1"/>
</dbReference>
<protein>
    <recommendedName>
        <fullName evidence="1">Transposase IS200-like domain-containing protein</fullName>
    </recommendedName>
</protein>
<dbReference type="eggNOG" id="COG1943">
    <property type="taxonomic scope" value="Bacteria"/>
</dbReference>
<dbReference type="GO" id="GO:0003677">
    <property type="term" value="F:DNA binding"/>
    <property type="evidence" value="ECO:0007669"/>
    <property type="project" value="InterPro"/>
</dbReference>
<dbReference type="PANTHER" id="PTHR34322:SF2">
    <property type="entry name" value="TRANSPOSASE IS200-LIKE DOMAIN-CONTAINING PROTEIN"/>
    <property type="match status" value="1"/>
</dbReference>
<evidence type="ECO:0000259" key="1">
    <source>
        <dbReference type="SMART" id="SM01321"/>
    </source>
</evidence>
<comment type="caution">
    <text evidence="2">The sequence shown here is derived from an EMBL/GenBank/DDBJ whole genome shotgun (WGS) entry which is preliminary data.</text>
</comment>
<gene>
    <name evidence="2" type="ORF">OFAG_01367</name>
</gene>
<dbReference type="Pfam" id="PF01797">
    <property type="entry name" value="Y1_Tnp"/>
    <property type="match status" value="1"/>
</dbReference>
<evidence type="ECO:0000313" key="2">
    <source>
        <dbReference type="EMBL" id="EEO28214.2"/>
    </source>
</evidence>
<dbReference type="InterPro" id="IPR036515">
    <property type="entry name" value="Transposase_17_sf"/>
</dbReference>
<dbReference type="EMBL" id="ACDP02000006">
    <property type="protein sequence ID" value="EEO28214.2"/>
    <property type="molecule type" value="Genomic_DNA"/>
</dbReference>
<organism evidence="2 3">
    <name type="scientific">Oxalobacter paraformigenes</name>
    <dbReference type="NCBI Taxonomy" id="556268"/>
    <lineage>
        <taxon>Bacteria</taxon>
        <taxon>Pseudomonadati</taxon>
        <taxon>Pseudomonadota</taxon>
        <taxon>Betaproteobacteria</taxon>
        <taxon>Burkholderiales</taxon>
        <taxon>Oxalobacteraceae</taxon>
        <taxon>Oxalobacter</taxon>
    </lineage>
</organism>
<dbReference type="GO" id="GO:0006313">
    <property type="term" value="P:DNA transposition"/>
    <property type="evidence" value="ECO:0007669"/>
    <property type="project" value="InterPro"/>
</dbReference>
<proteinExistence type="predicted"/>
<dbReference type="PANTHER" id="PTHR34322">
    <property type="entry name" value="TRANSPOSASE, Y1_TNP DOMAIN-CONTAINING"/>
    <property type="match status" value="1"/>
</dbReference>
<dbReference type="Proteomes" id="UP000003973">
    <property type="component" value="Unassembled WGS sequence"/>
</dbReference>
<name>C3X4S8_9BURK</name>
<reference evidence="2" key="1">
    <citation type="submission" date="2011-10" db="EMBL/GenBank/DDBJ databases">
        <title>The Genome Sequence of Oxalobacter formigenes HOxBLS.</title>
        <authorList>
            <consortium name="The Broad Institute Genome Sequencing Platform"/>
            <person name="Earl A."/>
            <person name="Ward D."/>
            <person name="Feldgarden M."/>
            <person name="Gevers D."/>
            <person name="Allison M.J."/>
            <person name="Humphrey S."/>
            <person name="Young S.K."/>
            <person name="Zeng Q."/>
            <person name="Gargeya S."/>
            <person name="Fitzgerald M."/>
            <person name="Haas B."/>
            <person name="Abouelleil A."/>
            <person name="Alvarado L."/>
            <person name="Arachchi H.M."/>
            <person name="Berlin A."/>
            <person name="Brown A."/>
            <person name="Chapman S.B."/>
            <person name="Chen Z."/>
            <person name="Dunbar C."/>
            <person name="Freedman E."/>
            <person name="Gearin G."/>
            <person name="Goldberg J."/>
            <person name="Griggs A."/>
            <person name="Gujja S."/>
            <person name="Heiman D."/>
            <person name="Howarth C."/>
            <person name="Larson L."/>
            <person name="Lui A."/>
            <person name="MacDonald P.J.P."/>
            <person name="Montmayeur A."/>
            <person name="Murphy C."/>
            <person name="Neiman D."/>
            <person name="Pearson M."/>
            <person name="Priest M."/>
            <person name="Roberts A."/>
            <person name="Saif S."/>
            <person name="Shea T."/>
            <person name="Shenoy N."/>
            <person name="Sisk P."/>
            <person name="Stolte C."/>
            <person name="Sykes S."/>
            <person name="Wortman J."/>
            <person name="Nusbaum C."/>
            <person name="Birren B."/>
        </authorList>
    </citation>
    <scope>NUCLEOTIDE SEQUENCE [LARGE SCALE GENOMIC DNA]</scope>
    <source>
        <strain evidence="2">HOxBLS</strain>
    </source>
</reference>
<dbReference type="AlphaFoldDB" id="C3X4S8"/>
<accession>C3X4S8</accession>
<keyword evidence="3" id="KW-1185">Reference proteome</keyword>
<evidence type="ECO:0000313" key="3">
    <source>
        <dbReference type="Proteomes" id="UP000003973"/>
    </source>
</evidence>